<evidence type="ECO:0000313" key="3">
    <source>
        <dbReference type="Proteomes" id="UP001150924"/>
    </source>
</evidence>
<proteinExistence type="predicted"/>
<sequence>MMGSTLLLFAVFLVHGPVVGYLCFGTAHAVEYMAFVHHYGTKKYGRGERRGAAARLLGDVRVAVPALFGGLLLVFWLIQEQRRSDVYLIYYTATSWLHFLYDGWIWKVRRPELARTLGLGARPPAGA</sequence>
<organism evidence="2 3">
    <name type="scientific">Nannocystis pusilla</name>
    <dbReference type="NCBI Taxonomy" id="889268"/>
    <lineage>
        <taxon>Bacteria</taxon>
        <taxon>Pseudomonadati</taxon>
        <taxon>Myxococcota</taxon>
        <taxon>Polyangia</taxon>
        <taxon>Nannocystales</taxon>
        <taxon>Nannocystaceae</taxon>
        <taxon>Nannocystis</taxon>
    </lineage>
</organism>
<dbReference type="EMBL" id="JAPNKE010000002">
    <property type="protein sequence ID" value="MCY1008027.1"/>
    <property type="molecule type" value="Genomic_DNA"/>
</dbReference>
<name>A0A9X3EPS6_9BACT</name>
<dbReference type="Proteomes" id="UP001150924">
    <property type="component" value="Unassembled WGS sequence"/>
</dbReference>
<protein>
    <submittedName>
        <fullName evidence="2">Uncharacterized protein</fullName>
    </submittedName>
</protein>
<gene>
    <name evidence="2" type="ORF">OV079_21200</name>
</gene>
<dbReference type="AlphaFoldDB" id="A0A9X3EPS6"/>
<dbReference type="RefSeq" id="WP_267770676.1">
    <property type="nucleotide sequence ID" value="NZ_JAPNKE010000002.1"/>
</dbReference>
<comment type="caution">
    <text evidence="2">The sequence shown here is derived from an EMBL/GenBank/DDBJ whole genome shotgun (WGS) entry which is preliminary data.</text>
</comment>
<keyword evidence="1" id="KW-0472">Membrane</keyword>
<keyword evidence="1" id="KW-1133">Transmembrane helix</keyword>
<accession>A0A9X3EPS6</accession>
<reference evidence="2" key="1">
    <citation type="submission" date="2022-11" db="EMBL/GenBank/DDBJ databases">
        <title>Minimal conservation of predation-associated metabolite biosynthetic gene clusters underscores biosynthetic potential of Myxococcota including descriptions for ten novel species: Archangium lansinium sp. nov., Myxococcus landrumus sp. nov., Nannocystis bai.</title>
        <authorList>
            <person name="Ahearne A."/>
            <person name="Stevens C."/>
            <person name="Phillips K."/>
        </authorList>
    </citation>
    <scope>NUCLEOTIDE SEQUENCE</scope>
    <source>
        <strain evidence="2">Na p29</strain>
    </source>
</reference>
<keyword evidence="1" id="KW-0812">Transmembrane</keyword>
<keyword evidence="3" id="KW-1185">Reference proteome</keyword>
<evidence type="ECO:0000256" key="1">
    <source>
        <dbReference type="SAM" id="Phobius"/>
    </source>
</evidence>
<evidence type="ECO:0000313" key="2">
    <source>
        <dbReference type="EMBL" id="MCY1008027.1"/>
    </source>
</evidence>
<feature type="transmembrane region" description="Helical" evidence="1">
    <location>
        <begin position="60"/>
        <end position="78"/>
    </location>
</feature>